<evidence type="ECO:0000313" key="4">
    <source>
        <dbReference type="EMBL" id="ABK24700.1"/>
    </source>
</evidence>
<feature type="compositionally biased region" description="Acidic residues" evidence="3">
    <location>
        <begin position="98"/>
        <end position="111"/>
    </location>
</feature>
<name>A9NVN9_PICSI</name>
<evidence type="ECO:0000256" key="2">
    <source>
        <dbReference type="ARBA" id="ARBA00023235"/>
    </source>
</evidence>
<dbReference type="InterPro" id="IPR003719">
    <property type="entry name" value="Phenazine_PhzF-like"/>
</dbReference>
<comment type="similarity">
    <text evidence="1">Belongs to the PhzF family.</text>
</comment>
<proteinExistence type="evidence at transcript level"/>
<keyword evidence="2" id="KW-0413">Isomerase</keyword>
<evidence type="ECO:0000256" key="1">
    <source>
        <dbReference type="ARBA" id="ARBA00008270"/>
    </source>
</evidence>
<reference evidence="4" key="1">
    <citation type="journal article" date="2008" name="BMC Genomics">
        <title>A conifer genomics resource of 200,000 spruce (Picea spp.) ESTs and 6,464 high-quality, sequence-finished full-length cDNAs for Sitka spruce (Picea sitchensis).</title>
        <authorList>
            <person name="Ralph S.G."/>
            <person name="Chun H.J."/>
            <person name="Kolosova N."/>
            <person name="Cooper D."/>
            <person name="Oddy C."/>
            <person name="Ritland C.E."/>
            <person name="Kirkpatrick R."/>
            <person name="Moore R."/>
            <person name="Barber S."/>
            <person name="Holt R.A."/>
            <person name="Jones S.J."/>
            <person name="Marra M.A."/>
            <person name="Douglas C.J."/>
            <person name="Ritland K."/>
            <person name="Bohlmann J."/>
        </authorList>
    </citation>
    <scope>NUCLEOTIDE SEQUENCE</scope>
    <source>
        <tissue evidence="4">Bark</tissue>
    </source>
</reference>
<dbReference type="OMA" id="ICLSPLN"/>
<protein>
    <submittedName>
        <fullName evidence="4">Uncharacterized protein</fullName>
    </submittedName>
</protein>
<accession>A9NVN9</accession>
<dbReference type="GO" id="GO:0016853">
    <property type="term" value="F:isomerase activity"/>
    <property type="evidence" value="ECO:0007669"/>
    <property type="project" value="UniProtKB-KW"/>
</dbReference>
<dbReference type="SUPFAM" id="SSF54506">
    <property type="entry name" value="Diaminopimelate epimerase-like"/>
    <property type="match status" value="1"/>
</dbReference>
<organism evidence="4">
    <name type="scientific">Picea sitchensis</name>
    <name type="common">Sitka spruce</name>
    <name type="synonym">Pinus sitchensis</name>
    <dbReference type="NCBI Taxonomy" id="3332"/>
    <lineage>
        <taxon>Eukaryota</taxon>
        <taxon>Viridiplantae</taxon>
        <taxon>Streptophyta</taxon>
        <taxon>Embryophyta</taxon>
        <taxon>Tracheophyta</taxon>
        <taxon>Spermatophyta</taxon>
        <taxon>Pinopsida</taxon>
        <taxon>Pinidae</taxon>
        <taxon>Conifers I</taxon>
        <taxon>Pinales</taxon>
        <taxon>Pinaceae</taxon>
        <taxon>Picea</taxon>
    </lineage>
</organism>
<dbReference type="AlphaFoldDB" id="A9NVN9"/>
<feature type="region of interest" description="Disordered" evidence="3">
    <location>
        <begin position="88"/>
        <end position="122"/>
    </location>
</feature>
<dbReference type="PANTHER" id="PTHR13774:SF17">
    <property type="entry name" value="PHENAZINE BIOSYNTHESIS-LIKE DOMAIN-CONTAINING PROTEIN"/>
    <property type="match status" value="1"/>
</dbReference>
<dbReference type="EMBL" id="EF085395">
    <property type="protein sequence ID" value="ABK24700.1"/>
    <property type="molecule type" value="mRNA"/>
</dbReference>
<dbReference type="PANTHER" id="PTHR13774">
    <property type="entry name" value="PHENAZINE BIOSYNTHESIS PROTEIN"/>
    <property type="match status" value="1"/>
</dbReference>
<sequence length="484" mass="52738">MAILGGLLKSTNFNVSETSSQNIICLSPLNPSSYIASHNYGRSSRLLFQKPHHALTVAVAIKHHGRRMVPLRVSASSRRADGDQLDQLSAAASPVQQQEEEEVQEEEEGVEEAPPLNSKESNMEVVKEAIRRITEEDLDVAIEKYDLADELSAKIDYGQISAFTENPFGGNPAAVCYLPYEKESAWMQLVARQFNLSETAFLVKRWASSKKVSLEGEKALLELDANGKSLKAVKRNLAPAGPKNEFDLRWFTPQVEVDLCGHATLAAAHILFTSGIVEDDIVIFHTRSGVLKAKKIGGYDDPPPKGVENCKQRSGTGVVELDFPLVPASKCESAEVEKLSDVLGNVQIVWAGLNSLGDYLVEVPSTNDVKQLKPDFEKMLEFEGRGGLIVTSVADPDSEFDFISRFFCPKAGIPEDPVTGSAHCTLGPYWADKLQKDTLEAYQASERGGRVSVIVDKVGGRVNLQGSAVLVMVGTLLNSHIVSS</sequence>
<dbReference type="GO" id="GO:0005737">
    <property type="term" value="C:cytoplasm"/>
    <property type="evidence" value="ECO:0007669"/>
    <property type="project" value="TreeGrafter"/>
</dbReference>
<evidence type="ECO:0000256" key="3">
    <source>
        <dbReference type="SAM" id="MobiDB-lite"/>
    </source>
</evidence>
<dbReference type="Pfam" id="PF02567">
    <property type="entry name" value="PhzC-PhzF"/>
    <property type="match status" value="1"/>
</dbReference>
<dbReference type="Gene3D" id="3.10.310.10">
    <property type="entry name" value="Diaminopimelate Epimerase, Chain A, domain 1"/>
    <property type="match status" value="2"/>
</dbReference>